<organism evidence="2 3">
    <name type="scientific">Corchorus olitorius</name>
    <dbReference type="NCBI Taxonomy" id="93759"/>
    <lineage>
        <taxon>Eukaryota</taxon>
        <taxon>Viridiplantae</taxon>
        <taxon>Streptophyta</taxon>
        <taxon>Embryophyta</taxon>
        <taxon>Tracheophyta</taxon>
        <taxon>Spermatophyta</taxon>
        <taxon>Magnoliopsida</taxon>
        <taxon>eudicotyledons</taxon>
        <taxon>Gunneridae</taxon>
        <taxon>Pentapetalae</taxon>
        <taxon>rosids</taxon>
        <taxon>malvids</taxon>
        <taxon>Malvales</taxon>
        <taxon>Malvaceae</taxon>
        <taxon>Grewioideae</taxon>
        <taxon>Apeibeae</taxon>
        <taxon>Corchorus</taxon>
    </lineage>
</organism>
<accession>A0A1R3L040</accession>
<feature type="region of interest" description="Disordered" evidence="1">
    <location>
        <begin position="1"/>
        <end position="24"/>
    </location>
</feature>
<dbReference type="AlphaFoldDB" id="A0A1R3L040"/>
<sequence length="36" mass="3943">MYSSRGTNAYGQQPYGSQSGYAQNGLWNKGAARYIP</sequence>
<proteinExistence type="predicted"/>
<protein>
    <submittedName>
        <fullName evidence="2">Uncharacterized protein</fullName>
    </submittedName>
</protein>
<dbReference type="Proteomes" id="UP000187203">
    <property type="component" value="Unassembled WGS sequence"/>
</dbReference>
<gene>
    <name evidence="2" type="ORF">COLO4_02896</name>
</gene>
<comment type="caution">
    <text evidence="2">The sequence shown here is derived from an EMBL/GenBank/DDBJ whole genome shotgun (WGS) entry which is preliminary data.</text>
</comment>
<reference evidence="3" key="1">
    <citation type="submission" date="2013-09" db="EMBL/GenBank/DDBJ databases">
        <title>Corchorus olitorius genome sequencing.</title>
        <authorList>
            <person name="Alam M."/>
            <person name="Haque M.S."/>
            <person name="Islam M.S."/>
            <person name="Emdad E.M."/>
            <person name="Islam M.M."/>
            <person name="Ahmed B."/>
            <person name="Halim A."/>
            <person name="Hossen Q.M.M."/>
            <person name="Hossain M.Z."/>
            <person name="Ahmed R."/>
            <person name="Khan M.M."/>
            <person name="Islam R."/>
            <person name="Rashid M.M."/>
            <person name="Khan S.A."/>
            <person name="Rahman M.S."/>
            <person name="Alam M."/>
            <person name="Yahiya A.S."/>
            <person name="Khan M.S."/>
            <person name="Azam M.S."/>
            <person name="Haque T."/>
            <person name="Lashkar M.Z.H."/>
            <person name="Akhand A.I."/>
            <person name="Morshed G."/>
            <person name="Roy S."/>
            <person name="Uddin K.S."/>
            <person name="Rabeya T."/>
            <person name="Hossain A.S."/>
            <person name="Chowdhury A."/>
            <person name="Snigdha A.R."/>
            <person name="Mortoza M.S."/>
            <person name="Matin S.A."/>
            <person name="Hoque S.M.E."/>
            <person name="Islam M.K."/>
            <person name="Roy D.K."/>
            <person name="Haider R."/>
            <person name="Moosa M.M."/>
            <person name="Elias S.M."/>
            <person name="Hasan A.M."/>
            <person name="Jahan S."/>
            <person name="Shafiuddin M."/>
            <person name="Mahmood N."/>
            <person name="Shommy N.S."/>
        </authorList>
    </citation>
    <scope>NUCLEOTIDE SEQUENCE [LARGE SCALE GENOMIC DNA]</scope>
    <source>
        <strain evidence="3">cv. O-4</strain>
    </source>
</reference>
<dbReference type="EMBL" id="AWUE01008145">
    <property type="protein sequence ID" value="OMP12670.1"/>
    <property type="molecule type" value="Genomic_DNA"/>
</dbReference>
<dbReference type="OrthoDB" id="21006at2759"/>
<evidence type="ECO:0000313" key="3">
    <source>
        <dbReference type="Proteomes" id="UP000187203"/>
    </source>
</evidence>
<evidence type="ECO:0000313" key="2">
    <source>
        <dbReference type="EMBL" id="OMP12670.1"/>
    </source>
</evidence>
<name>A0A1R3L040_9ROSI</name>
<keyword evidence="3" id="KW-1185">Reference proteome</keyword>
<evidence type="ECO:0000256" key="1">
    <source>
        <dbReference type="SAM" id="MobiDB-lite"/>
    </source>
</evidence>